<dbReference type="Gene3D" id="3.40.50.10070">
    <property type="entry name" value="TolB, N-terminal domain"/>
    <property type="match status" value="1"/>
</dbReference>
<dbReference type="STRING" id="1742973.COMA2_310011"/>
<name>A0A0S4LNT9_9BACT</name>
<keyword evidence="2" id="KW-0456">Lyase</keyword>
<keyword evidence="3" id="KW-1185">Reference proteome</keyword>
<dbReference type="PANTHER" id="PTHR43081">
    <property type="entry name" value="ADENYLATE CYCLASE, TERMINAL-DIFFERENTIATION SPECIFIC-RELATED"/>
    <property type="match status" value="1"/>
</dbReference>
<dbReference type="Gene3D" id="3.30.70.1230">
    <property type="entry name" value="Nucleotide cyclase"/>
    <property type="match status" value="1"/>
</dbReference>
<proteinExistence type="predicted"/>
<evidence type="ECO:0000313" key="3">
    <source>
        <dbReference type="Proteomes" id="UP000198736"/>
    </source>
</evidence>
<dbReference type="AlphaFoldDB" id="A0A0S4LNT9"/>
<evidence type="ECO:0000259" key="1">
    <source>
        <dbReference type="PROSITE" id="PS50125"/>
    </source>
</evidence>
<dbReference type="Gene3D" id="1.25.40.10">
    <property type="entry name" value="Tetratricopeptide repeat domain"/>
    <property type="match status" value="2"/>
</dbReference>
<dbReference type="InterPro" id="IPR001054">
    <property type="entry name" value="A/G_cyclase"/>
</dbReference>
<reference evidence="3" key="1">
    <citation type="submission" date="2015-10" db="EMBL/GenBank/DDBJ databases">
        <authorList>
            <person name="Luecker S."/>
            <person name="Luecker S."/>
        </authorList>
    </citation>
    <scope>NUCLEOTIDE SEQUENCE [LARGE SCALE GENOMIC DNA]</scope>
</reference>
<dbReference type="GO" id="GO:0006171">
    <property type="term" value="P:cAMP biosynthetic process"/>
    <property type="evidence" value="ECO:0007669"/>
    <property type="project" value="TreeGrafter"/>
</dbReference>
<dbReference type="EC" id="4.6.1.1" evidence="2"/>
<dbReference type="EMBL" id="CZPZ01000025">
    <property type="protein sequence ID" value="CUS37684.1"/>
    <property type="molecule type" value="Genomic_DNA"/>
</dbReference>
<dbReference type="OrthoDB" id="9807521at2"/>
<gene>
    <name evidence="2" type="primary">cya</name>
    <name evidence="2" type="ORF">COMA2_310011</name>
</gene>
<accession>A0A0S4LNT9</accession>
<dbReference type="CDD" id="cd07302">
    <property type="entry name" value="CHD"/>
    <property type="match status" value="1"/>
</dbReference>
<dbReference type="InterPro" id="IPR050697">
    <property type="entry name" value="Adenylyl/Guanylyl_Cyclase_3/4"/>
</dbReference>
<dbReference type="Pfam" id="PF00211">
    <property type="entry name" value="Guanylate_cyc"/>
    <property type="match status" value="1"/>
</dbReference>
<feature type="domain" description="Guanylate cyclase" evidence="1">
    <location>
        <begin position="12"/>
        <end position="127"/>
    </location>
</feature>
<dbReference type="PANTHER" id="PTHR43081:SF19">
    <property type="entry name" value="PH-SENSITIVE ADENYLATE CYCLASE RV1264"/>
    <property type="match status" value="1"/>
</dbReference>
<evidence type="ECO:0000313" key="2">
    <source>
        <dbReference type="EMBL" id="CUS37684.1"/>
    </source>
</evidence>
<dbReference type="InterPro" id="IPR011990">
    <property type="entry name" value="TPR-like_helical_dom_sf"/>
</dbReference>
<dbReference type="GO" id="GO:0004016">
    <property type="term" value="F:adenylate cyclase activity"/>
    <property type="evidence" value="ECO:0007669"/>
    <property type="project" value="UniProtKB-EC"/>
</dbReference>
<protein>
    <submittedName>
        <fullName evidence="2">Putative adenylate cyclase 3</fullName>
        <ecNumber evidence="2">4.6.1.1</ecNumber>
    </submittedName>
</protein>
<dbReference type="InterPro" id="IPR029787">
    <property type="entry name" value="Nucleotide_cyclase"/>
</dbReference>
<dbReference type="RefSeq" id="WP_090899481.1">
    <property type="nucleotide sequence ID" value="NZ_CZPZ01000025.1"/>
</dbReference>
<dbReference type="Proteomes" id="UP000198736">
    <property type="component" value="Unassembled WGS sequence"/>
</dbReference>
<organism evidence="2 3">
    <name type="scientific">Candidatus Nitrospira nitrificans</name>
    <dbReference type="NCBI Taxonomy" id="1742973"/>
    <lineage>
        <taxon>Bacteria</taxon>
        <taxon>Pseudomonadati</taxon>
        <taxon>Nitrospirota</taxon>
        <taxon>Nitrospiria</taxon>
        <taxon>Nitrospirales</taxon>
        <taxon>Nitrospiraceae</taxon>
        <taxon>Nitrospira</taxon>
    </lineage>
</organism>
<dbReference type="SUPFAM" id="SSF48452">
    <property type="entry name" value="TPR-like"/>
    <property type="match status" value="1"/>
</dbReference>
<dbReference type="SUPFAM" id="SSF55073">
    <property type="entry name" value="Nucleotide cyclase"/>
    <property type="match status" value="1"/>
</dbReference>
<dbReference type="GO" id="GO:0035556">
    <property type="term" value="P:intracellular signal transduction"/>
    <property type="evidence" value="ECO:0007669"/>
    <property type="project" value="InterPro"/>
</dbReference>
<dbReference type="PROSITE" id="PS50125">
    <property type="entry name" value="GUANYLATE_CYCLASE_2"/>
    <property type="match status" value="1"/>
</dbReference>
<sequence>MSSSEGRQRLAVILAADVVGYSRLMTANERRTVASLDAGRAIFRSEIEGRLGRVVDMVGDSVLAVFESAAEAVNAALAVQKQLAANSAGVPEDQRMQFRIGVHLGDVIEKADGTVYGAGVNMAARLEALAEPGGIAVSDAVHAVTRGRVAARFEDQGERAVKNFLYPVKTYYVRDDTSAVAGPTDAVPDAPPALPERPSIAVLPFTNMSGDPEQEYFADGMVEDIITALSRFRELFVIARNSSFVYKGRAVDIQQVAREMGVRYVLEGSVRKAGNRVRITGQLIDAATRAHLWADRFDGALEDVFDVQDRITENVVGALQPTLRQAEIERARRKPPASLDAYDHLLRAMPLLLANSAAEAATAVQPLAEALRLSPDYPYAHALMAIAYGQILRSAGGAEREQMRLKAVAHARRALEVAGDDSSVLAHAGFILLVTDQDVAAARAALDRAVALNANSAFAYGYRALVLAMSGEPEPAIENATRALRLSPLDSTNYLPQMAVVIARLGLGQYDEAVAWAHKAIESAPPRYPMSYAFLIVAECKRGNIAEAERQVKRLAAILPGFEPGTLARLFDVFPEPLRSNSVAVLRDARLVPAAS</sequence>